<organism evidence="1 2">
    <name type="scientific">Dictyobacter alpinus</name>
    <dbReference type="NCBI Taxonomy" id="2014873"/>
    <lineage>
        <taxon>Bacteria</taxon>
        <taxon>Bacillati</taxon>
        <taxon>Chloroflexota</taxon>
        <taxon>Ktedonobacteria</taxon>
        <taxon>Ktedonobacterales</taxon>
        <taxon>Dictyobacteraceae</taxon>
        <taxon>Dictyobacter</taxon>
    </lineage>
</organism>
<dbReference type="OrthoDB" id="7596486at2"/>
<gene>
    <name evidence="1" type="ORF">KDA_53750</name>
</gene>
<evidence type="ECO:0000313" key="1">
    <source>
        <dbReference type="EMBL" id="GCE29891.1"/>
    </source>
</evidence>
<accession>A0A402BEN1</accession>
<dbReference type="AlphaFoldDB" id="A0A402BEN1"/>
<protein>
    <submittedName>
        <fullName evidence="1">Uncharacterized protein</fullName>
    </submittedName>
</protein>
<keyword evidence="2" id="KW-1185">Reference proteome</keyword>
<sequence>MNSSPKQEQLQQLLNDQHASLQDRFPSDRQKSLLALTRAHDWHFLEAQPSELYETSYYTHGWQKALSLCFSASALPTSVSNIDNTLDTWADSLLQACDSLAKGERILEYCKAGFLRMQQGKDANFHVWVAGKKVPTEWRERADLRWWTGLLARLYDSEIQTLHEAKGQIQQQLEIFVEQWDEQIASVYKTTRTLDDYYRRLGVLSVKMMVCYDEYPPSVSIGGSTFAEYREVLGMLIAYALKYSDICKTLLAHHPSLSLKAYLARPHNDTLLIEALATALTMDRGTVRLALDAYTLDAENVSYHCSTADVPAPPLLRLGAQQRAWSLAGLFTEPLFFLKRELKRKYSYEYHTASHLREEIFRQDVYALFPDKRFVKSIGHVELRGAKGMPATDVDALIFDRKTGALALFELKSQDPFAYSQQERTRQRDYFYGARKQVLASTEWVKRNGVNTLLGRLDPKQVKRLKAQNVYIFVLGRYLAHFSDGPEFDTRAAWGTWPQVLRLIDATAFAADDANPMQSLYNKMVRDTPLAFSSSLFAQQEMMIGNTHIYMYPSFETYKNRF</sequence>
<evidence type="ECO:0000313" key="2">
    <source>
        <dbReference type="Proteomes" id="UP000287171"/>
    </source>
</evidence>
<comment type="caution">
    <text evidence="1">The sequence shown here is derived from an EMBL/GenBank/DDBJ whole genome shotgun (WGS) entry which is preliminary data.</text>
</comment>
<dbReference type="EMBL" id="BIFT01000002">
    <property type="protein sequence ID" value="GCE29891.1"/>
    <property type="molecule type" value="Genomic_DNA"/>
</dbReference>
<proteinExistence type="predicted"/>
<dbReference type="RefSeq" id="WP_126630074.1">
    <property type="nucleotide sequence ID" value="NZ_BIFT01000002.1"/>
</dbReference>
<reference evidence="2" key="1">
    <citation type="submission" date="2018-12" db="EMBL/GenBank/DDBJ databases">
        <title>Tengunoibacter tsumagoiensis gen. nov., sp. nov., Dictyobacter kobayashii sp. nov., D. alpinus sp. nov., and D. joshuensis sp. nov. and description of Dictyobacteraceae fam. nov. within the order Ktedonobacterales isolated from Tengu-no-mugimeshi.</title>
        <authorList>
            <person name="Wang C.M."/>
            <person name="Zheng Y."/>
            <person name="Sakai Y."/>
            <person name="Toyoda A."/>
            <person name="Minakuchi Y."/>
            <person name="Abe K."/>
            <person name="Yokota A."/>
            <person name="Yabe S."/>
        </authorList>
    </citation>
    <scope>NUCLEOTIDE SEQUENCE [LARGE SCALE GENOMIC DNA]</scope>
    <source>
        <strain evidence="2">Uno16</strain>
    </source>
</reference>
<name>A0A402BEN1_9CHLR</name>
<dbReference type="Proteomes" id="UP000287171">
    <property type="component" value="Unassembled WGS sequence"/>
</dbReference>